<dbReference type="SUPFAM" id="SSF56672">
    <property type="entry name" value="DNA/RNA polymerases"/>
    <property type="match status" value="1"/>
</dbReference>
<dbReference type="EC" id="2.7.7.49" evidence="1"/>
<dbReference type="GO" id="GO:0003964">
    <property type="term" value="F:RNA-directed DNA polymerase activity"/>
    <property type="evidence" value="ECO:0007669"/>
    <property type="project" value="UniProtKB-KW"/>
</dbReference>
<dbReference type="GO" id="GO:0046872">
    <property type="term" value="F:metal ion binding"/>
    <property type="evidence" value="ECO:0007669"/>
    <property type="project" value="UniProtKB-KW"/>
</dbReference>
<dbReference type="InterPro" id="IPR000123">
    <property type="entry name" value="Reverse_transcriptase_msDNA"/>
</dbReference>
<evidence type="ECO:0000256" key="5">
    <source>
        <dbReference type="ARBA" id="ARBA00022842"/>
    </source>
</evidence>
<dbReference type="InterPro" id="IPR000477">
    <property type="entry name" value="RT_dom"/>
</dbReference>
<reference evidence="11" key="2">
    <citation type="submission" date="2009-09" db="EMBL/GenBank/DDBJ databases">
        <title>Complete sequence of chromosome of Candidatus Accumulibacter phosphatis clade IIA str. UW-1.</title>
        <authorList>
            <consortium name="US DOE Joint Genome Institute"/>
            <person name="Martin H.G."/>
            <person name="Ivanova N."/>
            <person name="Kunin V."/>
            <person name="Warnecke F."/>
            <person name="Barry K."/>
            <person name="He S."/>
            <person name="Salamov A."/>
            <person name="Szeto E."/>
            <person name="Dalin E."/>
            <person name="Pangilinan J.L."/>
            <person name="Lapidus A."/>
            <person name="Lowry S."/>
            <person name="Kyrpides N.C."/>
            <person name="McMahon K.D."/>
            <person name="Hugenholtz P."/>
        </authorList>
    </citation>
    <scope>NUCLEOTIDE SEQUENCE [LARGE SCALE GENOMIC DNA]</scope>
    <source>
        <strain evidence="11">UW-1</strain>
    </source>
</reference>
<dbReference type="KEGG" id="app:CAP2UW1_1744"/>
<keyword evidence="2" id="KW-0808">Transferase</keyword>
<evidence type="ECO:0000256" key="3">
    <source>
        <dbReference type="ARBA" id="ARBA00022695"/>
    </source>
</evidence>
<name>C7RUJ8_ACCRE</name>
<dbReference type="GO" id="GO:0051607">
    <property type="term" value="P:defense response to virus"/>
    <property type="evidence" value="ECO:0007669"/>
    <property type="project" value="UniProtKB-KW"/>
</dbReference>
<evidence type="ECO:0000259" key="10">
    <source>
        <dbReference type="PROSITE" id="PS50878"/>
    </source>
</evidence>
<dbReference type="Pfam" id="PF00078">
    <property type="entry name" value="RVT_1"/>
    <property type="match status" value="1"/>
</dbReference>
<reference evidence="11" key="1">
    <citation type="submission" date="2009-08" db="EMBL/GenBank/DDBJ databases">
        <authorList>
            <consortium name="US DOE Joint Genome Institute"/>
            <person name="Lucas S."/>
            <person name="Copeland A."/>
            <person name="Lapidus A."/>
            <person name="Glavina del Rio T."/>
            <person name="Dalin E."/>
            <person name="Tice H."/>
            <person name="Bruce D."/>
            <person name="Barry K."/>
            <person name="Pitluck S."/>
            <person name="Lowry S."/>
            <person name="Larimer F."/>
            <person name="Land M."/>
            <person name="Hauser L."/>
            <person name="Kyrpides N."/>
            <person name="Ivanova N."/>
            <person name="McMahon K.D."/>
            <person name="Hugenholtz P."/>
        </authorList>
    </citation>
    <scope>NUCLEOTIDE SEQUENCE</scope>
    <source>
        <strain evidence="11">UW-1</strain>
    </source>
</reference>
<evidence type="ECO:0000256" key="9">
    <source>
        <dbReference type="ARBA" id="ARBA00048173"/>
    </source>
</evidence>
<dbReference type="PANTHER" id="PTHR34047:SF7">
    <property type="entry name" value="RNA-DIRECTED DNA POLYMERASE"/>
    <property type="match status" value="1"/>
</dbReference>
<dbReference type="GO" id="GO:0003723">
    <property type="term" value="F:RNA binding"/>
    <property type="evidence" value="ECO:0007669"/>
    <property type="project" value="InterPro"/>
</dbReference>
<dbReference type="InterPro" id="IPR043502">
    <property type="entry name" value="DNA/RNA_pol_sf"/>
</dbReference>
<comment type="catalytic activity">
    <reaction evidence="9">
        <text>DNA(n) + a 2'-deoxyribonucleoside 5'-triphosphate = DNA(n+1) + diphosphate</text>
        <dbReference type="Rhea" id="RHEA:22508"/>
        <dbReference type="Rhea" id="RHEA-COMP:17339"/>
        <dbReference type="Rhea" id="RHEA-COMP:17340"/>
        <dbReference type="ChEBI" id="CHEBI:33019"/>
        <dbReference type="ChEBI" id="CHEBI:61560"/>
        <dbReference type="ChEBI" id="CHEBI:173112"/>
        <dbReference type="EC" id="2.7.7.49"/>
    </reaction>
</comment>
<dbReference type="OrthoDB" id="7055795at2"/>
<feature type="domain" description="Reverse transcriptase" evidence="10">
    <location>
        <begin position="160"/>
        <end position="396"/>
    </location>
</feature>
<protein>
    <recommendedName>
        <fullName evidence="1">RNA-directed DNA polymerase</fullName>
        <ecNumber evidence="1">2.7.7.49</ecNumber>
    </recommendedName>
</protein>
<gene>
    <name evidence="11" type="ordered locus">CAP2UW1_1744</name>
</gene>
<keyword evidence="5" id="KW-0460">Magnesium</keyword>
<keyword evidence="3" id="KW-0548">Nucleotidyltransferase</keyword>
<evidence type="ECO:0000256" key="8">
    <source>
        <dbReference type="ARBA" id="ARBA00034120"/>
    </source>
</evidence>
<dbReference type="InterPro" id="IPR051083">
    <property type="entry name" value="GrpII_Intron_Splice-Mob/Def"/>
</dbReference>
<dbReference type="eggNOG" id="COG3344">
    <property type="taxonomic scope" value="Bacteria"/>
</dbReference>
<keyword evidence="4" id="KW-0479">Metal-binding</keyword>
<evidence type="ECO:0000256" key="2">
    <source>
        <dbReference type="ARBA" id="ARBA00022679"/>
    </source>
</evidence>
<organism evidence="11">
    <name type="scientific">Accumulibacter regalis</name>
    <dbReference type="NCBI Taxonomy" id="522306"/>
    <lineage>
        <taxon>Bacteria</taxon>
        <taxon>Pseudomonadati</taxon>
        <taxon>Pseudomonadota</taxon>
        <taxon>Betaproteobacteria</taxon>
        <taxon>Candidatus Accumulibacter</taxon>
    </lineage>
</organism>
<dbReference type="CDD" id="cd03487">
    <property type="entry name" value="RT_Bac_retron_II"/>
    <property type="match status" value="1"/>
</dbReference>
<evidence type="ECO:0000313" key="11">
    <source>
        <dbReference type="EMBL" id="ACV35050.1"/>
    </source>
</evidence>
<dbReference type="AlphaFoldDB" id="C7RUJ8"/>
<evidence type="ECO:0000256" key="7">
    <source>
        <dbReference type="ARBA" id="ARBA00023118"/>
    </source>
</evidence>
<accession>C7RUJ8</accession>
<dbReference type="PROSITE" id="PS50878">
    <property type="entry name" value="RT_POL"/>
    <property type="match status" value="1"/>
</dbReference>
<dbReference type="HOGENOM" id="CLU_028398_5_0_4"/>
<keyword evidence="7" id="KW-0051">Antiviral defense</keyword>
<comment type="similarity">
    <text evidence="8">Belongs to the bacterial reverse transcriptase family.</text>
</comment>
<dbReference type="EMBL" id="CP001715">
    <property type="protein sequence ID" value="ACV35050.1"/>
    <property type="molecule type" value="Genomic_DNA"/>
</dbReference>
<sequence>MDELSDRSSYASAAQRRVATALARACMAGEASPPAMRARAERVLGHPTPWLVPLALHLHFECAPPAGEVWHPRQHDQVVAAILAFPAFLAAFEQPEGAPGVRAYYPFHQPMGHPPEPLAGLLLPSLATIGDLADWLEMTPSLLDWYADAAAWSVRSRVEKRDHYHSRWVAKAAGGARLIEAPKENLRFIQRRILREILNRVPVHEAAQGCVRGRSVVDNARRHLGSALLLKLDLRDFFVGISGARVHALFRTLGYPRETARYLTGLTTRCSPAWLLRQVPQEAYPSPEERCRRRDWARQFMGRHLPQGAPTSPALANLCAYRLDLRLAGAARECQAGYSRYVDDLVFSCADGDLARGRRIVSMVQEIILEEGFSPNWRKTRLAPACASQRITGLVVNERLNLPRTEYDRLKAILTNCRRHGPASQNHRGVPDFGAHLQGRLSWFRQVNPERGARLQALFDAVPWEHDRPDDSVPGLAR</sequence>
<dbReference type="PANTHER" id="PTHR34047">
    <property type="entry name" value="NUCLEAR INTRON MATURASE 1, MITOCHONDRIAL-RELATED"/>
    <property type="match status" value="1"/>
</dbReference>
<evidence type="ECO:0000256" key="4">
    <source>
        <dbReference type="ARBA" id="ARBA00022723"/>
    </source>
</evidence>
<evidence type="ECO:0000256" key="1">
    <source>
        <dbReference type="ARBA" id="ARBA00012493"/>
    </source>
</evidence>
<keyword evidence="6" id="KW-0695">RNA-directed DNA polymerase</keyword>
<evidence type="ECO:0000256" key="6">
    <source>
        <dbReference type="ARBA" id="ARBA00022918"/>
    </source>
</evidence>
<proteinExistence type="inferred from homology"/>
<dbReference type="PRINTS" id="PR00866">
    <property type="entry name" value="RNADNAPOLMS"/>
</dbReference>